<dbReference type="Pfam" id="PF23598">
    <property type="entry name" value="LRR_14"/>
    <property type="match status" value="1"/>
</dbReference>
<evidence type="ECO:0000256" key="1">
    <source>
        <dbReference type="ARBA" id="ARBA00022614"/>
    </source>
</evidence>
<dbReference type="STRING" id="262004.SAMN04489796_104262"/>
<dbReference type="PANTHER" id="PTHR48051:SF1">
    <property type="entry name" value="RAS SUPPRESSOR PROTEIN 1"/>
    <property type="match status" value="1"/>
</dbReference>
<dbReference type="SUPFAM" id="SSF52047">
    <property type="entry name" value="RNI-like"/>
    <property type="match status" value="1"/>
</dbReference>
<protein>
    <submittedName>
        <fullName evidence="5">Leucine rich repeat-containing protein</fullName>
    </submittedName>
</protein>
<gene>
    <name evidence="5" type="ORF">SAMN04489796_104262</name>
</gene>
<evidence type="ECO:0000259" key="4">
    <source>
        <dbReference type="Pfam" id="PF23598"/>
    </source>
</evidence>
<evidence type="ECO:0000256" key="3">
    <source>
        <dbReference type="SAM" id="SignalP"/>
    </source>
</evidence>
<feature type="domain" description="Disease resistance R13L4/SHOC-2-like LRR" evidence="4">
    <location>
        <begin position="433"/>
        <end position="506"/>
    </location>
</feature>
<keyword evidence="2" id="KW-0677">Repeat</keyword>
<dbReference type="RefSeq" id="WP_092468468.1">
    <property type="nucleotide sequence ID" value="NZ_FNCZ01000004.1"/>
</dbReference>
<feature type="chain" id="PRO_5011546227" evidence="3">
    <location>
        <begin position="23"/>
        <end position="517"/>
    </location>
</feature>
<evidence type="ECO:0000313" key="6">
    <source>
        <dbReference type="Proteomes" id="UP000199492"/>
    </source>
</evidence>
<evidence type="ECO:0000256" key="2">
    <source>
        <dbReference type="ARBA" id="ARBA00022737"/>
    </source>
</evidence>
<dbReference type="InterPro" id="IPR032675">
    <property type="entry name" value="LRR_dom_sf"/>
</dbReference>
<dbReference type="PANTHER" id="PTHR48051">
    <property type="match status" value="1"/>
</dbReference>
<accession>A0A1G8FIC9</accession>
<dbReference type="Gene3D" id="3.80.10.10">
    <property type="entry name" value="Ribonuclease Inhibitor"/>
    <property type="match status" value="1"/>
</dbReference>
<feature type="signal peptide" evidence="3">
    <location>
        <begin position="1"/>
        <end position="22"/>
    </location>
</feature>
<dbReference type="GO" id="GO:0005737">
    <property type="term" value="C:cytoplasm"/>
    <property type="evidence" value="ECO:0007669"/>
    <property type="project" value="TreeGrafter"/>
</dbReference>
<keyword evidence="6" id="KW-1185">Reference proteome</keyword>
<name>A0A1G8FIC9_9FLAO</name>
<dbReference type="Proteomes" id="UP000199492">
    <property type="component" value="Unassembled WGS sequence"/>
</dbReference>
<dbReference type="InterPro" id="IPR055414">
    <property type="entry name" value="LRR_R13L4/SHOC2-like"/>
</dbReference>
<keyword evidence="3" id="KW-0732">Signal</keyword>
<dbReference type="AlphaFoldDB" id="A0A1G8FIC9"/>
<reference evidence="6" key="1">
    <citation type="submission" date="2016-10" db="EMBL/GenBank/DDBJ databases">
        <authorList>
            <person name="Varghese N."/>
            <person name="Submissions S."/>
        </authorList>
    </citation>
    <scope>NUCLEOTIDE SEQUENCE [LARGE SCALE GENOMIC DNA]</scope>
    <source>
        <strain evidence="6">DSM 15363</strain>
    </source>
</reference>
<organism evidence="5 6">
    <name type="scientific">Winogradskyella thalassocola</name>
    <dbReference type="NCBI Taxonomy" id="262004"/>
    <lineage>
        <taxon>Bacteria</taxon>
        <taxon>Pseudomonadati</taxon>
        <taxon>Bacteroidota</taxon>
        <taxon>Flavobacteriia</taxon>
        <taxon>Flavobacteriales</taxon>
        <taxon>Flavobacteriaceae</taxon>
        <taxon>Winogradskyella</taxon>
    </lineage>
</organism>
<sequence length="517" mass="58015">MSVKDLPLLVLFILLTSPSIFAQNAKSESIKSVFFSIPAYDITTSPSLLKYSFAMGNTSFDTPKSIEAEEVCVAAGSKNALKDAKKITVYQYSVSAEINDAYLIIENPSGNILYAEEFNSYQRTGSLANETIEFIYGEDKCYWHPQVLEESWNKDKVAWKNEQHQSIKARFIEKAQRSAKFKMQGGYVDYSVNVFTGKGGKGYDYSDLDEAQRQAITVYDNMYKDGKVNAQTIDQLMIPVNRWLTFIKEVNLDDKKAKINRKVAQGLYMNLATAYFQARNFDEASKYLELYEDAYNNPVLRGTDQGVIQLSKLIVEQRKGIAANTNQTYDYDALNKLVMPTNIEIEIDDLGESMVNELSGSYSFYAKDKEKEASVAASGSIYKSNISPGQYGPTLVMMTVYDGDLNEFPLEVTQLDIKGLVFTGGYSFEHIPAEIGNMTNLQQINLTASNVSSIPEEIGQLINLKRLNLSKTKISKLPESIKNLKNLKMLNIKNTNISDAEVAKIKSWLPKGCKLKV</sequence>
<dbReference type="InterPro" id="IPR050216">
    <property type="entry name" value="LRR_domain-containing"/>
</dbReference>
<dbReference type="EMBL" id="FNCZ01000004">
    <property type="protein sequence ID" value="SDH81858.1"/>
    <property type="molecule type" value="Genomic_DNA"/>
</dbReference>
<evidence type="ECO:0000313" key="5">
    <source>
        <dbReference type="EMBL" id="SDH81858.1"/>
    </source>
</evidence>
<dbReference type="OrthoDB" id="1466621at2"/>
<proteinExistence type="predicted"/>
<keyword evidence="1" id="KW-0433">Leucine-rich repeat</keyword>